<dbReference type="CDD" id="cd11660">
    <property type="entry name" value="SANT_TRF"/>
    <property type="match status" value="1"/>
</dbReference>
<dbReference type="Gene3D" id="1.10.10.60">
    <property type="entry name" value="Homeodomain-like"/>
    <property type="match status" value="1"/>
</dbReference>
<proteinExistence type="predicted"/>
<feature type="region of interest" description="Disordered" evidence="5">
    <location>
        <begin position="577"/>
        <end position="644"/>
    </location>
</feature>
<dbReference type="AlphaFoldDB" id="A0AAD5IDA1"/>
<dbReference type="InterPro" id="IPR001965">
    <property type="entry name" value="Znf_PHD"/>
</dbReference>
<evidence type="ECO:0000256" key="5">
    <source>
        <dbReference type="SAM" id="MobiDB-lite"/>
    </source>
</evidence>
<comment type="caution">
    <text evidence="8">The sequence shown here is derived from an EMBL/GenBank/DDBJ whole genome shotgun (WGS) entry which is preliminary data.</text>
</comment>
<dbReference type="InterPro" id="IPR009057">
    <property type="entry name" value="Homeodomain-like_sf"/>
</dbReference>
<evidence type="ECO:0008006" key="10">
    <source>
        <dbReference type="Google" id="ProtNLM"/>
    </source>
</evidence>
<dbReference type="SUPFAM" id="SSF57903">
    <property type="entry name" value="FYVE/PHD zinc finger"/>
    <property type="match status" value="1"/>
</dbReference>
<evidence type="ECO:0000259" key="7">
    <source>
        <dbReference type="PROSITE" id="PS50090"/>
    </source>
</evidence>
<sequence length="756" mass="84328">MDILGDSSSHDSNLPWLWIIEYLAGFKEVDPSILQELVEMAPESPDDLAKSTREMVALRCLEDMFDSGDGLNKDGVSDVENKTVFDLSQSCEDVLQHILQEIPEADLKMAGPELSKWDVHPFIMHKRATMPKYALQQLKDTILEGTHPLAASLKRSSGLIRVNECGRSHANDAHHNAPTLRDRNDLATEDTTGHPDEIQEESVNRANAKKLKRDAVGDGQSVEQISVPPHANESLEDFSARVVGVTEGEGCDFVNQFRDETMEESQYPEDGHDNCVDSGRPGQNGDVNDGELQNSQKVVGHVADKMPQDTSVDESVDKVIVDETNVTELRKLTGAPSTETQRKDSVNESKGEMEHLREEEVSSDNGEYHNETIDVDMKKSHFLISQCSLGNDTLATAGWTEQNLCVKCNKDGQLLFCNTSSCPLAVHENCLGFPANFDENGNFYCPFCACSLANSEYLEAKNKASLARKKLTAFVQMGLEHRPGKLAESLNRKDYSHSEQNGHDKIGENWQLRDQEKERTNQNGQHAHDLTDSQCQKCLCIKRQSEPSASCVNVNLPCSDEVANVIDETACVSNGEKVGEENMANKSPSVRGLEEQQDQAPANPKCDADNLSCINSGVGPVDQREAEEGIQKEDFKQASSDPPEKPVIALSIDAEETSEGENDKYIISDYCIRSRRREGQYTYPSIPQLRRKKVPWTTEEEEILKMGVKKFTRLDDKNIPWKKIMEFGSSVFLRGRTTIDLKDKWRNMCKGSPKSK</sequence>
<feature type="region of interest" description="Disordered" evidence="5">
    <location>
        <begin position="262"/>
        <end position="289"/>
    </location>
</feature>
<reference evidence="8" key="1">
    <citation type="journal article" date="2022" name="Plant J.">
        <title>Strategies of tolerance reflected in two North American maple genomes.</title>
        <authorList>
            <person name="McEvoy S.L."/>
            <person name="Sezen U.U."/>
            <person name="Trouern-Trend A."/>
            <person name="McMahon S.M."/>
            <person name="Schaberg P.G."/>
            <person name="Yang J."/>
            <person name="Wegrzyn J.L."/>
            <person name="Swenson N.G."/>
        </authorList>
    </citation>
    <scope>NUCLEOTIDE SEQUENCE</scope>
    <source>
        <strain evidence="8">91603</strain>
    </source>
</reference>
<feature type="domain" description="Myb-like" evidence="7">
    <location>
        <begin position="688"/>
        <end position="749"/>
    </location>
</feature>
<dbReference type="Pfam" id="PF00249">
    <property type="entry name" value="Myb_DNA-binding"/>
    <property type="match status" value="1"/>
</dbReference>
<keyword evidence="2 4" id="KW-0863">Zinc-finger</keyword>
<evidence type="ECO:0000313" key="8">
    <source>
        <dbReference type="EMBL" id="KAI9160218.1"/>
    </source>
</evidence>
<accession>A0AAD5IDA1</accession>
<dbReference type="PROSITE" id="PS50090">
    <property type="entry name" value="MYB_LIKE"/>
    <property type="match status" value="1"/>
</dbReference>
<dbReference type="PROSITE" id="PS50016">
    <property type="entry name" value="ZF_PHD_2"/>
    <property type="match status" value="1"/>
</dbReference>
<dbReference type="PANTHER" id="PTHR47863">
    <property type="entry name" value="RING/FYVE/PHD ZINC FINGER SUPERFAMILY PROTEIN"/>
    <property type="match status" value="1"/>
</dbReference>
<evidence type="ECO:0000256" key="4">
    <source>
        <dbReference type="PROSITE-ProRule" id="PRU00146"/>
    </source>
</evidence>
<dbReference type="SMART" id="SM00249">
    <property type="entry name" value="PHD"/>
    <property type="match status" value="1"/>
</dbReference>
<organism evidence="8 9">
    <name type="scientific">Acer negundo</name>
    <name type="common">Box elder</name>
    <dbReference type="NCBI Taxonomy" id="4023"/>
    <lineage>
        <taxon>Eukaryota</taxon>
        <taxon>Viridiplantae</taxon>
        <taxon>Streptophyta</taxon>
        <taxon>Embryophyta</taxon>
        <taxon>Tracheophyta</taxon>
        <taxon>Spermatophyta</taxon>
        <taxon>Magnoliopsida</taxon>
        <taxon>eudicotyledons</taxon>
        <taxon>Gunneridae</taxon>
        <taxon>Pentapetalae</taxon>
        <taxon>rosids</taxon>
        <taxon>malvids</taxon>
        <taxon>Sapindales</taxon>
        <taxon>Sapindaceae</taxon>
        <taxon>Hippocastanoideae</taxon>
        <taxon>Acereae</taxon>
        <taxon>Acer</taxon>
    </lineage>
</organism>
<feature type="compositionally biased region" description="Basic and acidic residues" evidence="5">
    <location>
        <begin position="340"/>
        <end position="368"/>
    </location>
</feature>
<feature type="region of interest" description="Disordered" evidence="5">
    <location>
        <begin position="330"/>
        <end position="368"/>
    </location>
</feature>
<protein>
    <recommendedName>
        <fullName evidence="10">Myb-like domain-containing protein</fullName>
    </recommendedName>
</protein>
<keyword evidence="1" id="KW-0479">Metal-binding</keyword>
<dbReference type="InterPro" id="IPR019787">
    <property type="entry name" value="Znf_PHD-finger"/>
</dbReference>
<gene>
    <name evidence="8" type="ORF">LWI28_006260</name>
</gene>
<dbReference type="EMBL" id="JAJSOW010000106">
    <property type="protein sequence ID" value="KAI9160218.1"/>
    <property type="molecule type" value="Genomic_DNA"/>
</dbReference>
<dbReference type="PANTHER" id="PTHR47863:SF4">
    <property type="entry name" value="RING_FYVE_PHD ZINC FINGER SUPERFAMILY PROTEIN"/>
    <property type="match status" value="1"/>
</dbReference>
<reference evidence="8" key="2">
    <citation type="submission" date="2023-02" db="EMBL/GenBank/DDBJ databases">
        <authorList>
            <person name="Swenson N.G."/>
            <person name="Wegrzyn J.L."/>
            <person name="Mcevoy S.L."/>
        </authorList>
    </citation>
    <scope>NUCLEOTIDE SEQUENCE</scope>
    <source>
        <strain evidence="8">91603</strain>
        <tissue evidence="8">Leaf</tissue>
    </source>
</reference>
<dbReference type="SMART" id="SM00717">
    <property type="entry name" value="SANT"/>
    <property type="match status" value="1"/>
</dbReference>
<dbReference type="PROSITE" id="PS01359">
    <property type="entry name" value="ZF_PHD_1"/>
    <property type="match status" value="1"/>
</dbReference>
<feature type="domain" description="PHD-type" evidence="6">
    <location>
        <begin position="402"/>
        <end position="451"/>
    </location>
</feature>
<feature type="region of interest" description="Disordered" evidence="5">
    <location>
        <begin position="488"/>
        <end position="510"/>
    </location>
</feature>
<dbReference type="InterPro" id="IPR019786">
    <property type="entry name" value="Zinc_finger_PHD-type_CS"/>
</dbReference>
<keyword evidence="9" id="KW-1185">Reference proteome</keyword>
<dbReference type="InterPro" id="IPR011011">
    <property type="entry name" value="Znf_FYVE_PHD"/>
</dbReference>
<evidence type="ECO:0000259" key="6">
    <source>
        <dbReference type="PROSITE" id="PS50016"/>
    </source>
</evidence>
<dbReference type="GO" id="GO:0008270">
    <property type="term" value="F:zinc ion binding"/>
    <property type="evidence" value="ECO:0007669"/>
    <property type="project" value="UniProtKB-KW"/>
</dbReference>
<keyword evidence="3" id="KW-0862">Zinc</keyword>
<dbReference type="Proteomes" id="UP001064489">
    <property type="component" value="Chromosome 2"/>
</dbReference>
<name>A0AAD5IDA1_ACENE</name>
<evidence type="ECO:0000256" key="2">
    <source>
        <dbReference type="ARBA" id="ARBA00022771"/>
    </source>
</evidence>
<evidence type="ECO:0000313" key="9">
    <source>
        <dbReference type="Proteomes" id="UP001064489"/>
    </source>
</evidence>
<dbReference type="InterPro" id="IPR013083">
    <property type="entry name" value="Znf_RING/FYVE/PHD"/>
</dbReference>
<dbReference type="SUPFAM" id="SSF46689">
    <property type="entry name" value="Homeodomain-like"/>
    <property type="match status" value="1"/>
</dbReference>
<evidence type="ECO:0000256" key="1">
    <source>
        <dbReference type="ARBA" id="ARBA00022723"/>
    </source>
</evidence>
<feature type="compositionally biased region" description="Basic and acidic residues" evidence="5">
    <location>
        <begin position="622"/>
        <end position="636"/>
    </location>
</feature>
<evidence type="ECO:0000256" key="3">
    <source>
        <dbReference type="ARBA" id="ARBA00022833"/>
    </source>
</evidence>
<dbReference type="Gene3D" id="3.30.40.10">
    <property type="entry name" value="Zinc/RING finger domain, C3HC4 (zinc finger)"/>
    <property type="match status" value="1"/>
</dbReference>
<dbReference type="InterPro" id="IPR001005">
    <property type="entry name" value="SANT/Myb"/>
</dbReference>
<feature type="region of interest" description="Disordered" evidence="5">
    <location>
        <begin position="169"/>
        <end position="197"/>
    </location>
</feature>